<reference evidence="2" key="1">
    <citation type="submission" date="2016-12" db="EMBL/GenBank/DDBJ databases">
        <authorList>
            <person name="Moulin L."/>
        </authorList>
    </citation>
    <scope>NUCLEOTIDE SEQUENCE [LARGE SCALE GENOMIC DNA]</scope>
    <source>
        <strain evidence="2">STM 7183</strain>
    </source>
</reference>
<gene>
    <name evidence="2" type="ORF">BN2476_140034</name>
</gene>
<accession>A0A1N7RRT4</accession>
<dbReference type="Proteomes" id="UP000195569">
    <property type="component" value="Unassembled WGS sequence"/>
</dbReference>
<keyword evidence="3" id="KW-1185">Reference proteome</keyword>
<name>A0A1N7RRT4_9BURK</name>
<feature type="region of interest" description="Disordered" evidence="1">
    <location>
        <begin position="1"/>
        <end position="32"/>
    </location>
</feature>
<evidence type="ECO:0000313" key="3">
    <source>
        <dbReference type="Proteomes" id="UP000195569"/>
    </source>
</evidence>
<feature type="region of interest" description="Disordered" evidence="1">
    <location>
        <begin position="121"/>
        <end position="145"/>
    </location>
</feature>
<feature type="compositionally biased region" description="Polar residues" evidence="1">
    <location>
        <begin position="17"/>
        <end position="32"/>
    </location>
</feature>
<sequence length="145" mass="15818">METDRKALSRRDGANPVNGTKMTGTLIQSPPKNYSASVHTECAITHATYALPVRRAENRCATIGAAPRSRRLPMQSDEVKGLARWIRLPPHGSPVDSPAVVAVRPDLRYLLGVTSLFEAQPSFSRGNSRPTSGKDASSLNRRVIR</sequence>
<proteinExistence type="predicted"/>
<dbReference type="AlphaFoldDB" id="A0A1N7RRT4"/>
<protein>
    <submittedName>
        <fullName evidence="2">Uncharacterized protein</fullName>
    </submittedName>
</protein>
<organism evidence="2 3">
    <name type="scientific">Paraburkholderia piptadeniae</name>
    <dbReference type="NCBI Taxonomy" id="1701573"/>
    <lineage>
        <taxon>Bacteria</taxon>
        <taxon>Pseudomonadati</taxon>
        <taxon>Pseudomonadota</taxon>
        <taxon>Betaproteobacteria</taxon>
        <taxon>Burkholderiales</taxon>
        <taxon>Burkholderiaceae</taxon>
        <taxon>Paraburkholderia</taxon>
    </lineage>
</organism>
<dbReference type="EMBL" id="CYGY02000014">
    <property type="protein sequence ID" value="SIT37845.1"/>
    <property type="molecule type" value="Genomic_DNA"/>
</dbReference>
<evidence type="ECO:0000313" key="2">
    <source>
        <dbReference type="EMBL" id="SIT37845.1"/>
    </source>
</evidence>
<feature type="compositionally biased region" description="Basic and acidic residues" evidence="1">
    <location>
        <begin position="1"/>
        <end position="13"/>
    </location>
</feature>
<comment type="caution">
    <text evidence="2">The sequence shown here is derived from an EMBL/GenBank/DDBJ whole genome shotgun (WGS) entry which is preliminary data.</text>
</comment>
<evidence type="ECO:0000256" key="1">
    <source>
        <dbReference type="SAM" id="MobiDB-lite"/>
    </source>
</evidence>